<dbReference type="Pfam" id="PF01381">
    <property type="entry name" value="HTH_3"/>
    <property type="match status" value="1"/>
</dbReference>
<dbReference type="GO" id="GO:0003677">
    <property type="term" value="F:DNA binding"/>
    <property type="evidence" value="ECO:0007669"/>
    <property type="project" value="UniProtKB-KW"/>
</dbReference>
<evidence type="ECO:0000259" key="2">
    <source>
        <dbReference type="PROSITE" id="PS50943"/>
    </source>
</evidence>
<dbReference type="GO" id="GO:0005634">
    <property type="term" value="C:nucleus"/>
    <property type="evidence" value="ECO:0007669"/>
    <property type="project" value="TreeGrafter"/>
</dbReference>
<evidence type="ECO:0000313" key="3">
    <source>
        <dbReference type="EMBL" id="QHT81850.1"/>
    </source>
</evidence>
<evidence type="ECO:0000256" key="1">
    <source>
        <dbReference type="ARBA" id="ARBA00023125"/>
    </source>
</evidence>
<dbReference type="InterPro" id="IPR001387">
    <property type="entry name" value="Cro/C1-type_HTH"/>
</dbReference>
<dbReference type="InterPro" id="IPR010982">
    <property type="entry name" value="Lambda_DNA-bd_dom_sf"/>
</dbReference>
<keyword evidence="1" id="KW-0238">DNA-binding</keyword>
<dbReference type="SMART" id="SM00530">
    <property type="entry name" value="HTH_XRE"/>
    <property type="match status" value="1"/>
</dbReference>
<sequence>MSTQDWTTIVLNKPVKLPEVSKPKPKEDVPLMEVTVELKVAMQQARVAKGMSQKDLANKMCVPTQVIHSYENGKAIPNNAFIARMETFLGAKLPRIKKKVIKDV</sequence>
<reference evidence="3" key="1">
    <citation type="journal article" date="2020" name="Nature">
        <title>Giant virus diversity and host interactions through global metagenomics.</title>
        <authorList>
            <person name="Schulz F."/>
            <person name="Roux S."/>
            <person name="Paez-Espino D."/>
            <person name="Jungbluth S."/>
            <person name="Walsh D.A."/>
            <person name="Denef V.J."/>
            <person name="McMahon K.D."/>
            <person name="Konstantinidis K.T."/>
            <person name="Eloe-Fadrosh E.A."/>
            <person name="Kyrpides N.C."/>
            <person name="Woyke T."/>
        </authorList>
    </citation>
    <scope>NUCLEOTIDE SEQUENCE</scope>
    <source>
        <strain evidence="3">GVMAG-M-3300023184-160</strain>
    </source>
</reference>
<organism evidence="3">
    <name type="scientific">viral metagenome</name>
    <dbReference type="NCBI Taxonomy" id="1070528"/>
    <lineage>
        <taxon>unclassified sequences</taxon>
        <taxon>metagenomes</taxon>
        <taxon>organismal metagenomes</taxon>
    </lineage>
</organism>
<dbReference type="SUPFAM" id="SSF47413">
    <property type="entry name" value="lambda repressor-like DNA-binding domains"/>
    <property type="match status" value="1"/>
</dbReference>
<proteinExistence type="predicted"/>
<dbReference type="PROSITE" id="PS50943">
    <property type="entry name" value="HTH_CROC1"/>
    <property type="match status" value="1"/>
</dbReference>
<accession>A0A6C0HNB6</accession>
<dbReference type="Gene3D" id="1.10.260.40">
    <property type="entry name" value="lambda repressor-like DNA-binding domains"/>
    <property type="match status" value="1"/>
</dbReference>
<dbReference type="AlphaFoldDB" id="A0A6C0HNB6"/>
<feature type="domain" description="HTH cro/C1-type" evidence="2">
    <location>
        <begin position="42"/>
        <end position="96"/>
    </location>
</feature>
<dbReference type="PANTHER" id="PTHR10245:SF15">
    <property type="entry name" value="ENDOTHELIAL DIFFERENTIATION-RELATED FACTOR 1"/>
    <property type="match status" value="1"/>
</dbReference>
<protein>
    <recommendedName>
        <fullName evidence="2">HTH cro/C1-type domain-containing protein</fullName>
    </recommendedName>
</protein>
<dbReference type="CDD" id="cd00093">
    <property type="entry name" value="HTH_XRE"/>
    <property type="match status" value="1"/>
</dbReference>
<dbReference type="EMBL" id="MN739993">
    <property type="protein sequence ID" value="QHT81850.1"/>
    <property type="molecule type" value="Genomic_DNA"/>
</dbReference>
<dbReference type="PANTHER" id="PTHR10245">
    <property type="entry name" value="ENDOTHELIAL DIFFERENTIATION-RELATED FACTOR 1 MULTIPROTEIN BRIDGING FACTOR 1"/>
    <property type="match status" value="1"/>
</dbReference>
<name>A0A6C0HNB6_9ZZZZ</name>